<evidence type="ECO:0000256" key="4">
    <source>
        <dbReference type="ARBA" id="ARBA00022833"/>
    </source>
</evidence>
<dbReference type="CDD" id="cd08232">
    <property type="entry name" value="idonate-5-DH"/>
    <property type="match status" value="1"/>
</dbReference>
<name>A0ABN2WJS1_9MICO</name>
<keyword evidence="4" id="KW-0862">Zinc</keyword>
<dbReference type="InterPro" id="IPR036291">
    <property type="entry name" value="NAD(P)-bd_dom_sf"/>
</dbReference>
<organism evidence="8 9">
    <name type="scientific">Brevibacterium salitolerans</name>
    <dbReference type="NCBI Taxonomy" id="1403566"/>
    <lineage>
        <taxon>Bacteria</taxon>
        <taxon>Bacillati</taxon>
        <taxon>Actinomycetota</taxon>
        <taxon>Actinomycetes</taxon>
        <taxon>Micrococcales</taxon>
        <taxon>Brevibacteriaceae</taxon>
        <taxon>Brevibacterium</taxon>
    </lineage>
</organism>
<dbReference type="InterPro" id="IPR013154">
    <property type="entry name" value="ADH-like_N"/>
</dbReference>
<dbReference type="SUPFAM" id="SSF50129">
    <property type="entry name" value="GroES-like"/>
    <property type="match status" value="1"/>
</dbReference>
<protein>
    <submittedName>
        <fullName evidence="8">L-idonate 5-dehydrogenase</fullName>
    </submittedName>
</protein>
<dbReference type="PANTHER" id="PTHR43161">
    <property type="entry name" value="SORBITOL DEHYDROGENASE"/>
    <property type="match status" value="1"/>
</dbReference>
<dbReference type="InterPro" id="IPR013149">
    <property type="entry name" value="ADH-like_C"/>
</dbReference>
<evidence type="ECO:0000256" key="1">
    <source>
        <dbReference type="ARBA" id="ARBA00001947"/>
    </source>
</evidence>
<dbReference type="EMBL" id="BAAAPZ010000004">
    <property type="protein sequence ID" value="GAA2093987.1"/>
    <property type="molecule type" value="Genomic_DNA"/>
</dbReference>
<dbReference type="InterPro" id="IPR011032">
    <property type="entry name" value="GroES-like_sf"/>
</dbReference>
<dbReference type="RefSeq" id="WP_344336344.1">
    <property type="nucleotide sequence ID" value="NZ_BAAAPZ010000004.1"/>
</dbReference>
<keyword evidence="9" id="KW-1185">Reference proteome</keyword>
<reference evidence="8 9" key="1">
    <citation type="journal article" date="2019" name="Int. J. Syst. Evol. Microbiol.">
        <title>The Global Catalogue of Microorganisms (GCM) 10K type strain sequencing project: providing services to taxonomists for standard genome sequencing and annotation.</title>
        <authorList>
            <consortium name="The Broad Institute Genomics Platform"/>
            <consortium name="The Broad Institute Genome Sequencing Center for Infectious Disease"/>
            <person name="Wu L."/>
            <person name="Ma J."/>
        </authorList>
    </citation>
    <scope>NUCLEOTIDE SEQUENCE [LARGE SCALE GENOMIC DNA]</scope>
    <source>
        <strain evidence="8 9">JCM 15900</strain>
    </source>
</reference>
<keyword evidence="5" id="KW-0560">Oxidoreductase</keyword>
<evidence type="ECO:0000313" key="9">
    <source>
        <dbReference type="Proteomes" id="UP001500984"/>
    </source>
</evidence>
<evidence type="ECO:0000259" key="6">
    <source>
        <dbReference type="Pfam" id="PF00107"/>
    </source>
</evidence>
<comment type="caution">
    <text evidence="8">The sequence shown here is derived from an EMBL/GenBank/DDBJ whole genome shotgun (WGS) entry which is preliminary data.</text>
</comment>
<dbReference type="Gene3D" id="3.40.50.720">
    <property type="entry name" value="NAD(P)-binding Rossmann-like Domain"/>
    <property type="match status" value="1"/>
</dbReference>
<dbReference type="Pfam" id="PF08240">
    <property type="entry name" value="ADH_N"/>
    <property type="match status" value="1"/>
</dbReference>
<proteinExistence type="inferred from homology"/>
<feature type="domain" description="Alcohol dehydrogenase-like N-terminal" evidence="7">
    <location>
        <begin position="23"/>
        <end position="136"/>
    </location>
</feature>
<accession>A0ABN2WJS1</accession>
<evidence type="ECO:0000256" key="5">
    <source>
        <dbReference type="ARBA" id="ARBA00023002"/>
    </source>
</evidence>
<dbReference type="Pfam" id="PF00107">
    <property type="entry name" value="ADH_zinc_N"/>
    <property type="match status" value="1"/>
</dbReference>
<dbReference type="SUPFAM" id="SSF51735">
    <property type="entry name" value="NAD(P)-binding Rossmann-fold domains"/>
    <property type="match status" value="1"/>
</dbReference>
<sequence>MRALRIQAAAQMDWEDAPVPEPGPDQVRLRVRYVGICGSDLHYYFNGANGENVIREPLIPGHELSAEVDLDPSGQLAPGTAVTVHPARYGQSQPGLEDHPHLWPQGQYLGSASSTPHCQGALADLLVVERSMVRVLPAGLGLRDAALAEPLAVALHALTVAGDVSGKRVLVLGAGPVGLLALTALRSRGAAHVAVGDIQETALERARALGADAALLVGTDEVPADAYDLVFECSAAPASLSQAVLSARPASTIVQVGILPDVPLGANLSRLVSKELQLRGTFRFDTEIDDAVEMLAAHPGLSEVIVTHVLPAAEAVAAFDVARDSAVSGKVLIEL</sequence>
<comment type="similarity">
    <text evidence="2">Belongs to the zinc-containing alcohol dehydrogenase family.</text>
</comment>
<feature type="domain" description="Alcohol dehydrogenase-like C-terminal" evidence="6">
    <location>
        <begin position="176"/>
        <end position="296"/>
    </location>
</feature>
<evidence type="ECO:0000256" key="3">
    <source>
        <dbReference type="ARBA" id="ARBA00022723"/>
    </source>
</evidence>
<comment type="cofactor">
    <cofactor evidence="1">
        <name>Zn(2+)</name>
        <dbReference type="ChEBI" id="CHEBI:29105"/>
    </cofactor>
</comment>
<dbReference type="Gene3D" id="3.90.180.10">
    <property type="entry name" value="Medium-chain alcohol dehydrogenases, catalytic domain"/>
    <property type="match status" value="1"/>
</dbReference>
<gene>
    <name evidence="8" type="ORF">GCM10009823_12690</name>
</gene>
<evidence type="ECO:0000313" key="8">
    <source>
        <dbReference type="EMBL" id="GAA2093987.1"/>
    </source>
</evidence>
<evidence type="ECO:0000259" key="7">
    <source>
        <dbReference type="Pfam" id="PF08240"/>
    </source>
</evidence>
<keyword evidence="3" id="KW-0479">Metal-binding</keyword>
<evidence type="ECO:0000256" key="2">
    <source>
        <dbReference type="ARBA" id="ARBA00008072"/>
    </source>
</evidence>
<dbReference type="Proteomes" id="UP001500984">
    <property type="component" value="Unassembled WGS sequence"/>
</dbReference>
<dbReference type="PANTHER" id="PTHR43161:SF9">
    <property type="entry name" value="SORBITOL DEHYDROGENASE"/>
    <property type="match status" value="1"/>
</dbReference>